<accession>A0A9W4CZ79</accession>
<name>A0A9W4CZ79_BLUGR</name>
<sequence length="29" mass="3245">MLTPWSLPCSCAWKEASSSRHSVIEGKRP</sequence>
<evidence type="ECO:0000313" key="1">
    <source>
        <dbReference type="EMBL" id="CAD6501283.1"/>
    </source>
</evidence>
<gene>
    <name evidence="1" type="ORF">BGTH12_LOCUS2641</name>
</gene>
<dbReference type="Proteomes" id="UP000683417">
    <property type="component" value="Unassembled WGS sequence"/>
</dbReference>
<dbReference type="EMBL" id="CAJHIT010000005">
    <property type="protein sequence ID" value="CAD6501283.1"/>
    <property type="molecule type" value="Genomic_DNA"/>
</dbReference>
<evidence type="ECO:0000313" key="2">
    <source>
        <dbReference type="Proteomes" id="UP000683417"/>
    </source>
</evidence>
<dbReference type="AlphaFoldDB" id="A0A9W4CZ79"/>
<comment type="caution">
    <text evidence="1">The sequence shown here is derived from an EMBL/GenBank/DDBJ whole genome shotgun (WGS) entry which is preliminary data.</text>
</comment>
<organism evidence="1 2">
    <name type="scientific">Blumeria graminis f. sp. triticale</name>
    <dbReference type="NCBI Taxonomy" id="1689686"/>
    <lineage>
        <taxon>Eukaryota</taxon>
        <taxon>Fungi</taxon>
        <taxon>Dikarya</taxon>
        <taxon>Ascomycota</taxon>
        <taxon>Pezizomycotina</taxon>
        <taxon>Leotiomycetes</taxon>
        <taxon>Erysiphales</taxon>
        <taxon>Erysiphaceae</taxon>
        <taxon>Blumeria</taxon>
    </lineage>
</organism>
<protein>
    <submittedName>
        <fullName evidence="1">BgTH12-01535</fullName>
    </submittedName>
</protein>
<reference evidence="1" key="1">
    <citation type="submission" date="2020-10" db="EMBL/GenBank/DDBJ databases">
        <authorList>
            <person name="Muller C M."/>
        </authorList>
    </citation>
    <scope>NUCLEOTIDE SEQUENCE</scope>
    <source>
        <strain evidence="1">THUN-12</strain>
    </source>
</reference>
<proteinExistence type="predicted"/>